<keyword evidence="3" id="KW-1185">Reference proteome</keyword>
<name>A0A9W7BEN0_9STRA</name>
<dbReference type="Pfam" id="PF13649">
    <property type="entry name" value="Methyltransf_25"/>
    <property type="match status" value="1"/>
</dbReference>
<evidence type="ECO:0000313" key="3">
    <source>
        <dbReference type="Proteomes" id="UP001165085"/>
    </source>
</evidence>
<reference evidence="3" key="1">
    <citation type="journal article" date="2023" name="Commun. Biol.">
        <title>Genome analysis of Parmales, the sister group of diatoms, reveals the evolutionary specialization of diatoms from phago-mixotrophs to photoautotrophs.</title>
        <authorList>
            <person name="Ban H."/>
            <person name="Sato S."/>
            <person name="Yoshikawa S."/>
            <person name="Yamada K."/>
            <person name="Nakamura Y."/>
            <person name="Ichinomiya M."/>
            <person name="Sato N."/>
            <person name="Blanc-Mathieu R."/>
            <person name="Endo H."/>
            <person name="Kuwata A."/>
            <person name="Ogata H."/>
        </authorList>
    </citation>
    <scope>NUCLEOTIDE SEQUENCE [LARGE SCALE GENOMIC DNA]</scope>
    <source>
        <strain evidence="3">NIES 3701</strain>
    </source>
</reference>
<proteinExistence type="predicted"/>
<dbReference type="SUPFAM" id="SSF53335">
    <property type="entry name" value="S-adenosyl-L-methionine-dependent methyltransferases"/>
    <property type="match status" value="1"/>
</dbReference>
<dbReference type="CDD" id="cd02440">
    <property type="entry name" value="AdoMet_MTases"/>
    <property type="match status" value="1"/>
</dbReference>
<accession>A0A9W7BEN0</accession>
<dbReference type="InterPro" id="IPR029063">
    <property type="entry name" value="SAM-dependent_MTases_sf"/>
</dbReference>
<evidence type="ECO:0000259" key="1">
    <source>
        <dbReference type="Pfam" id="PF13649"/>
    </source>
</evidence>
<dbReference type="Proteomes" id="UP001165085">
    <property type="component" value="Unassembled WGS sequence"/>
</dbReference>
<feature type="domain" description="Methyltransferase" evidence="1">
    <location>
        <begin position="87"/>
        <end position="178"/>
    </location>
</feature>
<dbReference type="Gene3D" id="3.40.50.150">
    <property type="entry name" value="Vaccinia Virus protein VP39"/>
    <property type="match status" value="1"/>
</dbReference>
<protein>
    <recommendedName>
        <fullName evidence="1">Methyltransferase domain-containing protein</fullName>
    </recommendedName>
</protein>
<gene>
    <name evidence="2" type="ORF">TrST_g6916</name>
</gene>
<dbReference type="EMBL" id="BRXY01000311">
    <property type="protein sequence ID" value="GMH86287.1"/>
    <property type="molecule type" value="Genomic_DNA"/>
</dbReference>
<dbReference type="InterPro" id="IPR041698">
    <property type="entry name" value="Methyltransf_25"/>
</dbReference>
<dbReference type="OrthoDB" id="8300214at2759"/>
<sequence length="299" mass="32890">MSLQTLARYFTSGRVQKLPILDHYSNGSSSYASDFLARLSSDDGLDLSKLKASDLNRFDQFHVGGFASTSKVISKLRLDPTITDSVILDVGSGLGGPARQLASARPDVRVVGVDLFEPYVELSNVFNSSLLGDNLPQFVHADCQELSIHFPPSTFHGAYMIYVGFNVQSLETLVEQLGVVCKRKARVSVFDVVAGPETEKEFTFPLPFASDESSCHMLDEESYAKAWTSKGSFQCVEEVDETAFAISALDKAVKASRKEGADIGLGRVMGDTFEEKIVNLREQFKDGRMKCILNVYVKI</sequence>
<organism evidence="2 3">
    <name type="scientific">Triparma strigata</name>
    <dbReference type="NCBI Taxonomy" id="1606541"/>
    <lineage>
        <taxon>Eukaryota</taxon>
        <taxon>Sar</taxon>
        <taxon>Stramenopiles</taxon>
        <taxon>Ochrophyta</taxon>
        <taxon>Bolidophyceae</taxon>
        <taxon>Parmales</taxon>
        <taxon>Triparmaceae</taxon>
        <taxon>Triparma</taxon>
    </lineage>
</organism>
<comment type="caution">
    <text evidence="2">The sequence shown here is derived from an EMBL/GenBank/DDBJ whole genome shotgun (WGS) entry which is preliminary data.</text>
</comment>
<evidence type="ECO:0000313" key="2">
    <source>
        <dbReference type="EMBL" id="GMH86287.1"/>
    </source>
</evidence>
<dbReference type="AlphaFoldDB" id="A0A9W7BEN0"/>